<protein>
    <submittedName>
        <fullName evidence="1">Uncharacterized protein</fullName>
    </submittedName>
</protein>
<reference evidence="1" key="1">
    <citation type="submission" date="2023-03" db="EMBL/GenBank/DDBJ databases">
        <authorList>
            <person name="Steffen K."/>
            <person name="Cardenas P."/>
        </authorList>
    </citation>
    <scope>NUCLEOTIDE SEQUENCE</scope>
</reference>
<dbReference type="Proteomes" id="UP001174909">
    <property type="component" value="Unassembled WGS sequence"/>
</dbReference>
<organism evidence="1 2">
    <name type="scientific">Geodia barretti</name>
    <name type="common">Barrett's horny sponge</name>
    <dbReference type="NCBI Taxonomy" id="519541"/>
    <lineage>
        <taxon>Eukaryota</taxon>
        <taxon>Metazoa</taxon>
        <taxon>Porifera</taxon>
        <taxon>Demospongiae</taxon>
        <taxon>Heteroscleromorpha</taxon>
        <taxon>Tetractinellida</taxon>
        <taxon>Astrophorina</taxon>
        <taxon>Geodiidae</taxon>
        <taxon>Geodia</taxon>
    </lineage>
</organism>
<proteinExistence type="predicted"/>
<sequence>SAPNKATAAGGLSIKAEIIYPEGHTQNGALKGCPDLSVYHLDNPSVFVMISKAKSPSLRATLRNGQTLPGMPWRESDRRELQQGGQMQIIC</sequence>
<keyword evidence="2" id="KW-1185">Reference proteome</keyword>
<accession>A0AA35SCV6</accession>
<dbReference type="EMBL" id="CASHTH010002206">
    <property type="protein sequence ID" value="CAI8026296.1"/>
    <property type="molecule type" value="Genomic_DNA"/>
</dbReference>
<feature type="non-terminal residue" evidence="1">
    <location>
        <position position="91"/>
    </location>
</feature>
<evidence type="ECO:0000313" key="2">
    <source>
        <dbReference type="Proteomes" id="UP001174909"/>
    </source>
</evidence>
<dbReference type="AlphaFoldDB" id="A0AA35SCV6"/>
<feature type="non-terminal residue" evidence="1">
    <location>
        <position position="1"/>
    </location>
</feature>
<name>A0AA35SCV6_GEOBA</name>
<gene>
    <name evidence="1" type="ORF">GBAR_LOCUS15117</name>
</gene>
<comment type="caution">
    <text evidence="1">The sequence shown here is derived from an EMBL/GenBank/DDBJ whole genome shotgun (WGS) entry which is preliminary data.</text>
</comment>
<evidence type="ECO:0000313" key="1">
    <source>
        <dbReference type="EMBL" id="CAI8026296.1"/>
    </source>
</evidence>